<sequence length="491" mass="52453">MAEEAPKGLGPSRPDAMGPKSLWQAPSGPRRAVKRARSEETNAAPPAPAEPAAMETAAPAPAEPAAVPAPAEPAAAPPPPEPAAMETEPTPPPPPPGSRITVRFSDGQDYGGTITGLLDKQRAMVLYDDGQSEAVRFPDPDVKITRVGPAPSLEVTLATPAAAPAPAPAPAPAQSFEDGDRVEARFGFGKQWYGGRITGGSALIGYDVVYDDGDRESGVAAELIRPIIREFVEMPPEPPRPPPAVEAAGEDDFVGIYRKSKTANWEAGIKVNGERMHLGTYDSPEAAARAYDDKARAHGRPVNFPRAGEQQAKKQRKRARTAPQSPPQHILFGSPLPEEDDDGFAPGARKPTWKSSITVAGEKVHLGSFSDPIAAAQAYDAKAREQGRPVNFPRDGEVKAEKNQRRARPAAAPAPRAPAPSPRAPRVAREVDRLRLERDDALAQLAHVRGQLEESRRYNDKLLAVFLARSLPPPPPPPLPVPEKDDSDESR</sequence>
<dbReference type="InterPro" id="IPR051412">
    <property type="entry name" value="Formin_Homology_Diaphanous_sf"/>
</dbReference>
<dbReference type="PANTHER" id="PTHR45691:SF6">
    <property type="entry name" value="PROTEIN DIAPHANOUS"/>
    <property type="match status" value="1"/>
</dbReference>
<comment type="subcellular location">
    <subcellularLocation>
        <location evidence="1">Nucleus</location>
    </subcellularLocation>
</comment>
<dbReference type="AlphaFoldDB" id="A0A8J2T0K4"/>
<keyword evidence="5" id="KW-0539">Nucleus</keyword>
<evidence type="ECO:0000313" key="8">
    <source>
        <dbReference type="EMBL" id="CAH0377086.1"/>
    </source>
</evidence>
<keyword evidence="2" id="KW-0805">Transcription regulation</keyword>
<feature type="region of interest" description="Disordered" evidence="6">
    <location>
        <begin position="1"/>
        <end position="115"/>
    </location>
</feature>
<proteinExistence type="predicted"/>
<dbReference type="Proteomes" id="UP000789595">
    <property type="component" value="Unassembled WGS sequence"/>
</dbReference>
<evidence type="ECO:0000256" key="4">
    <source>
        <dbReference type="ARBA" id="ARBA00023163"/>
    </source>
</evidence>
<feature type="region of interest" description="Disordered" evidence="6">
    <location>
        <begin position="289"/>
        <end position="355"/>
    </location>
</feature>
<dbReference type="EMBL" id="CAKKNE010000005">
    <property type="protein sequence ID" value="CAH0377086.1"/>
    <property type="molecule type" value="Genomic_DNA"/>
</dbReference>
<keyword evidence="9" id="KW-1185">Reference proteome</keyword>
<accession>A0A8J2T0K4</accession>
<dbReference type="OrthoDB" id="76557at2759"/>
<reference evidence="8" key="1">
    <citation type="submission" date="2021-11" db="EMBL/GenBank/DDBJ databases">
        <authorList>
            <consortium name="Genoscope - CEA"/>
            <person name="William W."/>
        </authorList>
    </citation>
    <scope>NUCLEOTIDE SEQUENCE</scope>
</reference>
<dbReference type="CDD" id="cd04508">
    <property type="entry name" value="Tudor_SF"/>
    <property type="match status" value="1"/>
</dbReference>
<name>A0A8J2T0K4_9STRA</name>
<evidence type="ECO:0000256" key="5">
    <source>
        <dbReference type="ARBA" id="ARBA00023242"/>
    </source>
</evidence>
<dbReference type="Gene3D" id="2.30.30.140">
    <property type="match status" value="2"/>
</dbReference>
<feature type="compositionally biased region" description="Low complexity" evidence="6">
    <location>
        <begin position="50"/>
        <end position="74"/>
    </location>
</feature>
<dbReference type="SMART" id="SM00380">
    <property type="entry name" value="AP2"/>
    <property type="match status" value="1"/>
</dbReference>
<feature type="region of interest" description="Disordered" evidence="6">
    <location>
        <begin position="468"/>
        <end position="491"/>
    </location>
</feature>
<dbReference type="GO" id="GO:0005884">
    <property type="term" value="C:actin filament"/>
    <property type="evidence" value="ECO:0007669"/>
    <property type="project" value="TreeGrafter"/>
</dbReference>
<evidence type="ECO:0000256" key="2">
    <source>
        <dbReference type="ARBA" id="ARBA00023015"/>
    </source>
</evidence>
<organism evidence="8 9">
    <name type="scientific">Pelagomonas calceolata</name>
    <dbReference type="NCBI Taxonomy" id="35677"/>
    <lineage>
        <taxon>Eukaryota</taxon>
        <taxon>Sar</taxon>
        <taxon>Stramenopiles</taxon>
        <taxon>Ochrophyta</taxon>
        <taxon>Pelagophyceae</taxon>
        <taxon>Pelagomonadales</taxon>
        <taxon>Pelagomonadaceae</taxon>
        <taxon>Pelagomonas</taxon>
    </lineage>
</organism>
<feature type="region of interest" description="Disordered" evidence="6">
    <location>
        <begin position="380"/>
        <end position="428"/>
    </location>
</feature>
<dbReference type="InterPro" id="IPR016177">
    <property type="entry name" value="DNA-bd_dom_sf"/>
</dbReference>
<gene>
    <name evidence="8" type="ORF">PECAL_5P16660</name>
</gene>
<dbReference type="GO" id="GO:0003700">
    <property type="term" value="F:DNA-binding transcription factor activity"/>
    <property type="evidence" value="ECO:0007669"/>
    <property type="project" value="InterPro"/>
</dbReference>
<dbReference type="GO" id="GO:0005634">
    <property type="term" value="C:nucleus"/>
    <property type="evidence" value="ECO:0007669"/>
    <property type="project" value="UniProtKB-SubCell"/>
</dbReference>
<evidence type="ECO:0000256" key="6">
    <source>
        <dbReference type="SAM" id="MobiDB-lite"/>
    </source>
</evidence>
<evidence type="ECO:0000256" key="3">
    <source>
        <dbReference type="ARBA" id="ARBA00023125"/>
    </source>
</evidence>
<feature type="domain" description="AP2/ERF" evidence="7">
    <location>
        <begin position="252"/>
        <end position="295"/>
    </location>
</feature>
<dbReference type="GO" id="GO:0003677">
    <property type="term" value="F:DNA binding"/>
    <property type="evidence" value="ECO:0007669"/>
    <property type="project" value="UniProtKB-KW"/>
</dbReference>
<dbReference type="InterPro" id="IPR001471">
    <property type="entry name" value="AP2/ERF_dom"/>
</dbReference>
<evidence type="ECO:0000313" key="9">
    <source>
        <dbReference type="Proteomes" id="UP000789595"/>
    </source>
</evidence>
<evidence type="ECO:0000259" key="7">
    <source>
        <dbReference type="PROSITE" id="PS51032"/>
    </source>
</evidence>
<dbReference type="PANTHER" id="PTHR45691">
    <property type="entry name" value="PROTEIN DIAPHANOUS"/>
    <property type="match status" value="1"/>
</dbReference>
<evidence type="ECO:0000256" key="1">
    <source>
        <dbReference type="ARBA" id="ARBA00004123"/>
    </source>
</evidence>
<dbReference type="SUPFAM" id="SSF54171">
    <property type="entry name" value="DNA-binding domain"/>
    <property type="match status" value="1"/>
</dbReference>
<dbReference type="GO" id="GO:0030041">
    <property type="term" value="P:actin filament polymerization"/>
    <property type="evidence" value="ECO:0007669"/>
    <property type="project" value="TreeGrafter"/>
</dbReference>
<keyword evidence="4" id="KW-0804">Transcription</keyword>
<dbReference type="PROSITE" id="PS51032">
    <property type="entry name" value="AP2_ERF"/>
    <property type="match status" value="1"/>
</dbReference>
<dbReference type="InterPro" id="IPR036955">
    <property type="entry name" value="AP2/ERF_dom_sf"/>
</dbReference>
<dbReference type="SMART" id="SM00333">
    <property type="entry name" value="TUDOR"/>
    <property type="match status" value="2"/>
</dbReference>
<comment type="caution">
    <text evidence="8">The sequence shown here is derived from an EMBL/GenBank/DDBJ whole genome shotgun (WGS) entry which is preliminary data.</text>
</comment>
<feature type="compositionally biased region" description="Pro residues" evidence="6">
    <location>
        <begin position="471"/>
        <end position="481"/>
    </location>
</feature>
<feature type="compositionally biased region" description="Basic and acidic residues" evidence="6">
    <location>
        <begin position="394"/>
        <end position="404"/>
    </location>
</feature>
<protein>
    <recommendedName>
        <fullName evidence="7">AP2/ERF domain-containing protein</fullName>
    </recommendedName>
</protein>
<keyword evidence="3" id="KW-0238">DNA-binding</keyword>
<dbReference type="Gene3D" id="3.30.730.10">
    <property type="entry name" value="AP2/ERF domain"/>
    <property type="match status" value="2"/>
</dbReference>
<dbReference type="InterPro" id="IPR002999">
    <property type="entry name" value="Tudor"/>
</dbReference>